<organism evidence="1 2">
    <name type="scientific">Clostridium rhizosphaerae</name>
    <dbReference type="NCBI Taxonomy" id="2803861"/>
    <lineage>
        <taxon>Bacteria</taxon>
        <taxon>Bacillati</taxon>
        <taxon>Bacillota</taxon>
        <taxon>Clostridia</taxon>
        <taxon>Eubacteriales</taxon>
        <taxon>Clostridiaceae</taxon>
        <taxon>Clostridium</taxon>
    </lineage>
</organism>
<protein>
    <submittedName>
        <fullName evidence="1">Uncharacterized protein</fullName>
    </submittedName>
</protein>
<dbReference type="EMBL" id="JAESWC010000009">
    <property type="protein sequence ID" value="MBL4937055.1"/>
    <property type="molecule type" value="Genomic_DNA"/>
</dbReference>
<evidence type="ECO:0000313" key="2">
    <source>
        <dbReference type="Proteomes" id="UP000632377"/>
    </source>
</evidence>
<name>A0ABS1TCI8_9CLOT</name>
<gene>
    <name evidence="1" type="ORF">JK636_14970</name>
</gene>
<sequence>MESYVGNLSMNLYNKGIKLAEERGSNSLEDLAGIFSGGNITNIVKNGVDEVYVKNSACFAKNFANDLAKEEFKCGCDNALAEGFNSSLGCEVIQTIESGCSVCIHRLYIKK</sequence>
<dbReference type="RefSeq" id="WP_202749810.1">
    <property type="nucleotide sequence ID" value="NZ_JAESWC010000009.1"/>
</dbReference>
<keyword evidence="2" id="KW-1185">Reference proteome</keyword>
<proteinExistence type="predicted"/>
<comment type="caution">
    <text evidence="1">The sequence shown here is derived from an EMBL/GenBank/DDBJ whole genome shotgun (WGS) entry which is preliminary data.</text>
</comment>
<accession>A0ABS1TCI8</accession>
<evidence type="ECO:0000313" key="1">
    <source>
        <dbReference type="EMBL" id="MBL4937055.1"/>
    </source>
</evidence>
<dbReference type="Proteomes" id="UP000632377">
    <property type="component" value="Unassembled WGS sequence"/>
</dbReference>
<reference evidence="1 2" key="1">
    <citation type="submission" date="2021-01" db="EMBL/GenBank/DDBJ databases">
        <title>Genome public.</title>
        <authorList>
            <person name="Liu C."/>
            <person name="Sun Q."/>
        </authorList>
    </citation>
    <scope>NUCLEOTIDE SEQUENCE [LARGE SCALE GENOMIC DNA]</scope>
    <source>
        <strain evidence="1 2">YIM B02515</strain>
    </source>
</reference>